<organism evidence="1">
    <name type="scientific">Cuerna arida</name>
    <dbReference type="NCBI Taxonomy" id="1464854"/>
    <lineage>
        <taxon>Eukaryota</taxon>
        <taxon>Metazoa</taxon>
        <taxon>Ecdysozoa</taxon>
        <taxon>Arthropoda</taxon>
        <taxon>Hexapoda</taxon>
        <taxon>Insecta</taxon>
        <taxon>Pterygota</taxon>
        <taxon>Neoptera</taxon>
        <taxon>Paraneoptera</taxon>
        <taxon>Hemiptera</taxon>
        <taxon>Auchenorrhyncha</taxon>
        <taxon>Membracoidea</taxon>
        <taxon>Cicadellidae</taxon>
        <taxon>Cicadellinae</taxon>
        <taxon>Proconiini</taxon>
        <taxon>Cuerna</taxon>
    </lineage>
</organism>
<evidence type="ECO:0000313" key="1">
    <source>
        <dbReference type="EMBL" id="JAS56489.1"/>
    </source>
</evidence>
<proteinExistence type="predicted"/>
<dbReference type="EMBL" id="GECZ01013280">
    <property type="protein sequence ID" value="JAS56489.1"/>
    <property type="molecule type" value="Transcribed_RNA"/>
</dbReference>
<name>A0A1B6G221_9HEMI</name>
<gene>
    <name evidence="1" type="ORF">g.11867</name>
</gene>
<protein>
    <submittedName>
        <fullName evidence="1">Uncharacterized protein</fullName>
    </submittedName>
</protein>
<sequence length="388" mass="44381">MDSNSDCDSVLSTDSLEVQCFTRSKGVTPEDKPQELKNGNDLMEFKSATVPFYKGEVLVDEVKRKYSTGKLQNKRLNFDSHSPKFEDTTLPNRASSFLGGIQKINSARNLTGQRFSRRIEMDISNCYSAKTRGRSVSYLERFKKKIYGFSGVDSTTCSTFGSEGHGENLSCTESIIGSSTLSPSEFEFYEDLMANLDSKSSHTETVESIQSFDHKHSKPSRVSKPSKEKLVILPKLDVDSMQISNKKDIDRKKYLQKRDEYANQVKLRNQFNINKQKEKDKKNKFRNQNLVKCHLSLEKCYDNLSEKTIQKQKNTAEPVPFSFLEVDSTERDARSSAIKKKISKAKKTGKNFSECVKKKEITDLSMLQQRHEREKTLVDSMRNLIIKT</sequence>
<dbReference type="AlphaFoldDB" id="A0A1B6G221"/>
<reference evidence="1" key="1">
    <citation type="submission" date="2015-11" db="EMBL/GenBank/DDBJ databases">
        <title>De novo transcriptome assembly of four potential Pierce s Disease insect vectors from Arizona vineyards.</title>
        <authorList>
            <person name="Tassone E.E."/>
        </authorList>
    </citation>
    <scope>NUCLEOTIDE SEQUENCE</scope>
</reference>
<accession>A0A1B6G221</accession>